<gene>
    <name evidence="2" type="ORF">BDW02DRAFT_74775</name>
</gene>
<dbReference type="OrthoDB" id="3825435at2759"/>
<keyword evidence="3" id="KW-1185">Reference proteome</keyword>
<dbReference type="AlphaFoldDB" id="A0A6A5K2G3"/>
<feature type="region of interest" description="Disordered" evidence="1">
    <location>
        <begin position="1"/>
        <end position="50"/>
    </location>
</feature>
<sequence length="352" mass="38704">MDDQTMAPKRKNSDDSNAPAPKKPKKNSEPIQVNWAIPKSKRKATPDEDLKTTYAEALYDRTSDEVDTLQPPLKAAPHRSPIYQNPAADLAASAPNRPSAALRSLFNEIKNQSTSNTESGYRLGALEQHFKARDVNNALALSRAEDEEILVLDKDRRLEVTVNDETAHVDLNRRLPSEGNRHGYFIELPPGTTVTVNGQTYTNNDDDESASSPFYIGPLETYTIIELLSQPVFFFRNQGSLRVTATTKPQVSDEELNRRDQNGDVDVADTTVRWIDIEAPQEGSASGAKSPEAPQVGGGQEPQNDKGTQTSTPGPQVETVKTPPVKPVQTPETEDIEFSDAWTDEGAPIEDP</sequence>
<name>A0A6A5K2G3_9PLEO</name>
<evidence type="ECO:0000313" key="2">
    <source>
        <dbReference type="EMBL" id="KAF1830991.1"/>
    </source>
</evidence>
<organism evidence="2 3">
    <name type="scientific">Decorospora gaudefroyi</name>
    <dbReference type="NCBI Taxonomy" id="184978"/>
    <lineage>
        <taxon>Eukaryota</taxon>
        <taxon>Fungi</taxon>
        <taxon>Dikarya</taxon>
        <taxon>Ascomycota</taxon>
        <taxon>Pezizomycotina</taxon>
        <taxon>Dothideomycetes</taxon>
        <taxon>Pleosporomycetidae</taxon>
        <taxon>Pleosporales</taxon>
        <taxon>Pleosporineae</taxon>
        <taxon>Pleosporaceae</taxon>
        <taxon>Decorospora</taxon>
    </lineage>
</organism>
<evidence type="ECO:0000313" key="3">
    <source>
        <dbReference type="Proteomes" id="UP000800040"/>
    </source>
</evidence>
<reference evidence="2" key="1">
    <citation type="submission" date="2020-01" db="EMBL/GenBank/DDBJ databases">
        <authorList>
            <consortium name="DOE Joint Genome Institute"/>
            <person name="Haridas S."/>
            <person name="Albert R."/>
            <person name="Binder M."/>
            <person name="Bloem J."/>
            <person name="Labutti K."/>
            <person name="Salamov A."/>
            <person name="Andreopoulos B."/>
            <person name="Baker S.E."/>
            <person name="Barry K."/>
            <person name="Bills G."/>
            <person name="Bluhm B.H."/>
            <person name="Cannon C."/>
            <person name="Castanera R."/>
            <person name="Culley D.E."/>
            <person name="Daum C."/>
            <person name="Ezra D."/>
            <person name="Gonzalez J.B."/>
            <person name="Henrissat B."/>
            <person name="Kuo A."/>
            <person name="Liang C."/>
            <person name="Lipzen A."/>
            <person name="Lutzoni F."/>
            <person name="Magnuson J."/>
            <person name="Mondo S."/>
            <person name="Nolan M."/>
            <person name="Ohm R."/>
            <person name="Pangilinan J."/>
            <person name="Park H.-J."/>
            <person name="Ramirez L."/>
            <person name="Alfaro M."/>
            <person name="Sun H."/>
            <person name="Tritt A."/>
            <person name="Yoshinaga Y."/>
            <person name="Zwiers L.-H."/>
            <person name="Turgeon B.G."/>
            <person name="Goodwin S.B."/>
            <person name="Spatafora J.W."/>
            <person name="Crous P.W."/>
            <person name="Grigoriev I.V."/>
        </authorList>
    </citation>
    <scope>NUCLEOTIDE SEQUENCE</scope>
    <source>
        <strain evidence="2">P77</strain>
    </source>
</reference>
<feature type="compositionally biased region" description="Polar residues" evidence="1">
    <location>
        <begin position="301"/>
        <end position="314"/>
    </location>
</feature>
<feature type="region of interest" description="Disordered" evidence="1">
    <location>
        <begin position="62"/>
        <end position="81"/>
    </location>
</feature>
<accession>A0A6A5K2G3</accession>
<proteinExistence type="predicted"/>
<feature type="region of interest" description="Disordered" evidence="1">
    <location>
        <begin position="246"/>
        <end position="352"/>
    </location>
</feature>
<feature type="compositionally biased region" description="Low complexity" evidence="1">
    <location>
        <begin position="315"/>
        <end position="331"/>
    </location>
</feature>
<dbReference type="EMBL" id="ML975377">
    <property type="protein sequence ID" value="KAF1830991.1"/>
    <property type="molecule type" value="Genomic_DNA"/>
</dbReference>
<evidence type="ECO:0000256" key="1">
    <source>
        <dbReference type="SAM" id="MobiDB-lite"/>
    </source>
</evidence>
<dbReference type="Proteomes" id="UP000800040">
    <property type="component" value="Unassembled WGS sequence"/>
</dbReference>
<protein>
    <submittedName>
        <fullName evidence="2">Uncharacterized protein</fullName>
    </submittedName>
</protein>